<dbReference type="CDD" id="cd13967">
    <property type="entry name" value="PT_UbiA_5"/>
    <property type="match status" value="1"/>
</dbReference>
<keyword evidence="8" id="KW-0411">Iron-sulfur</keyword>
<feature type="transmembrane region" description="Helical" evidence="10">
    <location>
        <begin position="327"/>
        <end position="345"/>
    </location>
</feature>
<dbReference type="GO" id="GO:0051539">
    <property type="term" value="F:4 iron, 4 sulfur cluster binding"/>
    <property type="evidence" value="ECO:0007669"/>
    <property type="project" value="UniProtKB-KW"/>
</dbReference>
<dbReference type="PANTHER" id="PTHR30426:SF0">
    <property type="entry name" value="4-HYDROXY-3-METHYLBUT-2-ENYL DIPHOSPHATE REDUCTASE"/>
    <property type="match status" value="1"/>
</dbReference>
<comment type="cofactor">
    <cofactor evidence="1">
        <name>[4Fe-4S] cluster</name>
        <dbReference type="ChEBI" id="CHEBI:49883"/>
    </cofactor>
</comment>
<evidence type="ECO:0000313" key="11">
    <source>
        <dbReference type="EMBL" id="VAX26073.1"/>
    </source>
</evidence>
<sequence>MSEKKDIKVAETAGFCWGVKRAMDLTLKTANETDGPVYTHGPLIHNPQVIEMLEGKEVYAVDDASDIGEGGVVVIRTHGVTPQVRKALKARDLTISDATCPLVAKVQGIIKKYTNKGYNTIVIGDKGHAEVIGLAGYANGLCHVVESVDDVKTLPPMEKVSLVAQTTCDTTRYDHIVEALLQKYPEAVVNNTICDATTMRQSEVLLMATEVDTMIVVGGKNSANTNRLAAITKQAGTKTLLIETEEELDACEIANFNRIGLTAGASTPNWMIARVRDRLVGLRKKRASSMSLAITETISALVLSNVSVAIGAGMMVFANSTLARIEFSWGAAMIAALYLFSMHVLNRLNDVSAFRHNEPEKIKFYFKHSRLMKMAAGISVLLTLGLAFSLGPGVTLVLVASIFLGLGYTVKWFPKSELIRIHRLKDIPASKDLFVGFAWAVVTAIVPALAYGGDLFTAPVAVAFIFTFTLAYVRSVLSDIRDIHGDKMVGRETIPILIGKKATKIFLFMLTIGLALGLFAASYFQWVGPFGYALLLSVAYTGLYLWLYHRRVISRGLPYDLAVDGAFHFTGLMAIIWVSF</sequence>
<dbReference type="Pfam" id="PF01040">
    <property type="entry name" value="UbiA"/>
    <property type="match status" value="1"/>
</dbReference>
<evidence type="ECO:0000256" key="1">
    <source>
        <dbReference type="ARBA" id="ARBA00001966"/>
    </source>
</evidence>
<feature type="transmembrane region" description="Helical" evidence="10">
    <location>
        <begin position="292"/>
        <end position="315"/>
    </location>
</feature>
<evidence type="ECO:0000256" key="4">
    <source>
        <dbReference type="ARBA" id="ARBA00022692"/>
    </source>
</evidence>
<feature type="transmembrane region" description="Helical" evidence="10">
    <location>
        <begin position="561"/>
        <end position="579"/>
    </location>
</feature>
<feature type="transmembrane region" description="Helical" evidence="10">
    <location>
        <begin position="394"/>
        <end position="413"/>
    </location>
</feature>
<dbReference type="EMBL" id="UOGE01000115">
    <property type="protein sequence ID" value="VAX26073.1"/>
    <property type="molecule type" value="Genomic_DNA"/>
</dbReference>
<reference evidence="11" key="1">
    <citation type="submission" date="2018-06" db="EMBL/GenBank/DDBJ databases">
        <authorList>
            <person name="Zhirakovskaya E."/>
        </authorList>
    </citation>
    <scope>NUCLEOTIDE SEQUENCE</scope>
</reference>
<accession>A0A3B1CMY4</accession>
<keyword evidence="4 10" id="KW-0812">Transmembrane</keyword>
<evidence type="ECO:0000256" key="6">
    <source>
        <dbReference type="ARBA" id="ARBA00022989"/>
    </source>
</evidence>
<evidence type="ECO:0000256" key="3">
    <source>
        <dbReference type="ARBA" id="ARBA00022485"/>
    </source>
</evidence>
<keyword evidence="9 10" id="KW-0472">Membrane</keyword>
<dbReference type="Pfam" id="PF02401">
    <property type="entry name" value="LYTB"/>
    <property type="match status" value="1"/>
</dbReference>
<dbReference type="GO" id="GO:0016765">
    <property type="term" value="F:transferase activity, transferring alkyl or aryl (other than methyl) groups"/>
    <property type="evidence" value="ECO:0007669"/>
    <property type="project" value="InterPro"/>
</dbReference>
<dbReference type="Gene3D" id="3.40.1010.20">
    <property type="entry name" value="4-hydroxy-3-methylbut-2-enyl diphosphate reductase, catalytic domain"/>
    <property type="match status" value="2"/>
</dbReference>
<dbReference type="InterPro" id="IPR003451">
    <property type="entry name" value="LytB/IspH"/>
</dbReference>
<dbReference type="EC" id="1.17.7.4" evidence="11"/>
<evidence type="ECO:0000256" key="5">
    <source>
        <dbReference type="ARBA" id="ARBA00022723"/>
    </source>
</evidence>
<dbReference type="CDD" id="cd13944">
    <property type="entry name" value="lytB_ispH"/>
    <property type="match status" value="1"/>
</dbReference>
<feature type="transmembrane region" description="Helical" evidence="10">
    <location>
        <begin position="371"/>
        <end position="388"/>
    </location>
</feature>
<evidence type="ECO:0000256" key="8">
    <source>
        <dbReference type="ARBA" id="ARBA00023014"/>
    </source>
</evidence>
<protein>
    <submittedName>
        <fullName evidence="11">4-hydroxy-3-methylbut-2-enyl diphosphate reductase</fullName>
        <ecNumber evidence="11">1.17.7.4</ecNumber>
    </submittedName>
</protein>
<keyword evidence="6 10" id="KW-1133">Transmembrane helix</keyword>
<evidence type="ECO:0000256" key="7">
    <source>
        <dbReference type="ARBA" id="ARBA00023004"/>
    </source>
</evidence>
<evidence type="ECO:0000256" key="10">
    <source>
        <dbReference type="SAM" id="Phobius"/>
    </source>
</evidence>
<dbReference type="NCBIfam" id="TIGR00216">
    <property type="entry name" value="ispH_lytB"/>
    <property type="match status" value="1"/>
</dbReference>
<keyword evidence="11" id="KW-0560">Oxidoreductase</keyword>
<feature type="transmembrane region" description="Helical" evidence="10">
    <location>
        <begin position="530"/>
        <end position="549"/>
    </location>
</feature>
<comment type="subcellular location">
    <subcellularLocation>
        <location evidence="2">Membrane</location>
        <topology evidence="2">Multi-pass membrane protein</topology>
    </subcellularLocation>
</comment>
<dbReference type="GO" id="GO:0046872">
    <property type="term" value="F:metal ion binding"/>
    <property type="evidence" value="ECO:0007669"/>
    <property type="project" value="UniProtKB-KW"/>
</dbReference>
<feature type="transmembrane region" description="Helical" evidence="10">
    <location>
        <begin position="433"/>
        <end position="450"/>
    </location>
</feature>
<dbReference type="Gene3D" id="3.40.50.11270">
    <property type="match status" value="1"/>
</dbReference>
<keyword evidence="5" id="KW-0479">Metal-binding</keyword>
<name>A0A3B1CMY4_9ZZZZ</name>
<evidence type="ECO:0000256" key="9">
    <source>
        <dbReference type="ARBA" id="ARBA00023136"/>
    </source>
</evidence>
<organism evidence="11">
    <name type="scientific">hydrothermal vent metagenome</name>
    <dbReference type="NCBI Taxonomy" id="652676"/>
    <lineage>
        <taxon>unclassified sequences</taxon>
        <taxon>metagenomes</taxon>
        <taxon>ecological metagenomes</taxon>
    </lineage>
</organism>
<dbReference type="AlphaFoldDB" id="A0A3B1CMY4"/>
<feature type="transmembrane region" description="Helical" evidence="10">
    <location>
        <begin position="456"/>
        <end position="473"/>
    </location>
</feature>
<proteinExistence type="inferred from homology"/>
<keyword evidence="3" id="KW-0004">4Fe-4S</keyword>
<evidence type="ECO:0000256" key="2">
    <source>
        <dbReference type="ARBA" id="ARBA00004141"/>
    </source>
</evidence>
<gene>
    <name evidence="11" type="ORF">MNBD_NITROSPINAE02-367</name>
</gene>
<keyword evidence="7" id="KW-0408">Iron</keyword>
<dbReference type="HAMAP" id="MF_00191">
    <property type="entry name" value="IspH"/>
    <property type="match status" value="1"/>
</dbReference>
<dbReference type="PANTHER" id="PTHR30426">
    <property type="entry name" value="4-HYDROXY-3-METHYLBUT-2-ENYL DIPHOSPHATE REDUCTASE"/>
    <property type="match status" value="1"/>
</dbReference>
<dbReference type="GO" id="GO:0016020">
    <property type="term" value="C:membrane"/>
    <property type="evidence" value="ECO:0007669"/>
    <property type="project" value="UniProtKB-SubCell"/>
</dbReference>
<dbReference type="GO" id="GO:0050992">
    <property type="term" value="P:dimethylallyl diphosphate biosynthetic process"/>
    <property type="evidence" value="ECO:0007669"/>
    <property type="project" value="InterPro"/>
</dbReference>
<dbReference type="InterPro" id="IPR000537">
    <property type="entry name" value="UbiA_prenyltransferase"/>
</dbReference>
<dbReference type="Gene3D" id="1.20.120.1780">
    <property type="entry name" value="UbiA prenyltransferase"/>
    <property type="match status" value="1"/>
</dbReference>
<feature type="transmembrane region" description="Helical" evidence="10">
    <location>
        <begin position="505"/>
        <end position="524"/>
    </location>
</feature>
<dbReference type="GO" id="GO:0051745">
    <property type="term" value="F:4-hydroxy-3-methylbut-2-enyl diphosphate reductase activity"/>
    <property type="evidence" value="ECO:0007669"/>
    <property type="project" value="UniProtKB-EC"/>
</dbReference>
<dbReference type="GO" id="GO:0019288">
    <property type="term" value="P:isopentenyl diphosphate biosynthetic process, methylerythritol 4-phosphate pathway"/>
    <property type="evidence" value="ECO:0007669"/>
    <property type="project" value="InterPro"/>
</dbReference>